<sequence length="261" mass="28702">MLVSCSSRLEGKHLTTVEGVPVRTLTRISRLYEPGVEVPLDLSLSNIQLIDADFAVPHTVRSLKLRNKNLTSIFNLTLPHRLKILTLAGNPLVDTRISRANFSILIQCTHVSATVATPGDDCPAPNERLMTPFNFELCVLPDPNNQEEMQAAPLSTFRASFVTSVLPILGAAVGGTILLAALFVLRFRRRHPAIQLQKSKTQSPTCLPHFRALGLACLDVTPHRRPTMEIVVSQLCTWTQDSSVLSDSEFVSNVSTNATFH</sequence>
<dbReference type="EMBL" id="QUTF01009032">
    <property type="protein sequence ID" value="RHZ38074.1"/>
    <property type="molecule type" value="Genomic_DNA"/>
</dbReference>
<gene>
    <name evidence="3" type="ORF">DYB26_012824</name>
    <name evidence="2" type="ORF">DYB31_006370</name>
</gene>
<accession>A0A397EX39</accession>
<keyword evidence="1" id="KW-1133">Transmembrane helix</keyword>
<dbReference type="VEuPathDB" id="FungiDB:H257_18873"/>
<name>A0A397EX39_APHAT</name>
<dbReference type="AlphaFoldDB" id="A0A397EX39"/>
<comment type="caution">
    <text evidence="2">The sequence shown here is derived from an EMBL/GenBank/DDBJ whole genome shotgun (WGS) entry which is preliminary data.</text>
</comment>
<evidence type="ECO:0000313" key="3">
    <source>
        <dbReference type="EMBL" id="RHZ38074.1"/>
    </source>
</evidence>
<dbReference type="SUPFAM" id="SSF52075">
    <property type="entry name" value="Outer arm dynein light chain 1"/>
    <property type="match status" value="1"/>
</dbReference>
<keyword evidence="1" id="KW-0472">Membrane</keyword>
<reference evidence="4 5" key="1">
    <citation type="submission" date="2018-08" db="EMBL/GenBank/DDBJ databases">
        <title>Aphanomyces genome sequencing and annotation.</title>
        <authorList>
            <person name="Minardi D."/>
            <person name="Oidtmann B."/>
            <person name="Van Der Giezen M."/>
            <person name="Studholme D.J."/>
        </authorList>
    </citation>
    <scope>NUCLEOTIDE SEQUENCE [LARGE SCALE GENOMIC DNA]</scope>
    <source>
        <strain evidence="2 4">197901</strain>
        <strain evidence="3 5">FDL457</strain>
    </source>
</reference>
<dbReference type="Gene3D" id="3.80.10.10">
    <property type="entry name" value="Ribonuclease Inhibitor"/>
    <property type="match status" value="1"/>
</dbReference>
<evidence type="ECO:0000313" key="5">
    <source>
        <dbReference type="Proteomes" id="UP000286510"/>
    </source>
</evidence>
<evidence type="ECO:0000313" key="2">
    <source>
        <dbReference type="EMBL" id="RHZ07622.1"/>
    </source>
</evidence>
<feature type="transmembrane region" description="Helical" evidence="1">
    <location>
        <begin position="165"/>
        <end position="185"/>
    </location>
</feature>
<keyword evidence="1" id="KW-0812">Transmembrane</keyword>
<dbReference type="Proteomes" id="UP000286510">
    <property type="component" value="Unassembled WGS sequence"/>
</dbReference>
<proteinExistence type="predicted"/>
<protein>
    <submittedName>
        <fullName evidence="2">Uncharacterized protein</fullName>
    </submittedName>
</protein>
<dbReference type="EMBL" id="QUTE01012270">
    <property type="protein sequence ID" value="RHZ07622.1"/>
    <property type="molecule type" value="Genomic_DNA"/>
</dbReference>
<dbReference type="InterPro" id="IPR032675">
    <property type="entry name" value="LRR_dom_sf"/>
</dbReference>
<dbReference type="Proteomes" id="UP000266196">
    <property type="component" value="Unassembled WGS sequence"/>
</dbReference>
<organism evidence="2 4">
    <name type="scientific">Aphanomyces astaci</name>
    <name type="common">Crayfish plague agent</name>
    <dbReference type="NCBI Taxonomy" id="112090"/>
    <lineage>
        <taxon>Eukaryota</taxon>
        <taxon>Sar</taxon>
        <taxon>Stramenopiles</taxon>
        <taxon>Oomycota</taxon>
        <taxon>Saprolegniomycetes</taxon>
        <taxon>Saprolegniales</taxon>
        <taxon>Verrucalvaceae</taxon>
        <taxon>Aphanomyces</taxon>
    </lineage>
</organism>
<evidence type="ECO:0000256" key="1">
    <source>
        <dbReference type="SAM" id="Phobius"/>
    </source>
</evidence>
<evidence type="ECO:0000313" key="4">
    <source>
        <dbReference type="Proteomes" id="UP000266196"/>
    </source>
</evidence>